<proteinExistence type="predicted"/>
<dbReference type="AlphaFoldDB" id="A0A5J5CQY1"/>
<keyword evidence="2" id="KW-1185">Reference proteome</keyword>
<dbReference type="EMBL" id="VOFY01000016">
    <property type="protein sequence ID" value="KAA8584512.1"/>
    <property type="molecule type" value="Genomic_DNA"/>
</dbReference>
<name>A0A5J5CQY1_9PERO</name>
<gene>
    <name evidence="1" type="ORF">FQN60_008297</name>
</gene>
<reference evidence="1 2" key="1">
    <citation type="submission" date="2019-08" db="EMBL/GenBank/DDBJ databases">
        <title>A chromosome-level genome assembly, high-density linkage maps, and genome scans reveal the genomic architecture of hybrid incompatibilities underlying speciation via character displacement in darters (Percidae: Etheostominae).</title>
        <authorList>
            <person name="Moran R.L."/>
            <person name="Catchen J.M."/>
            <person name="Fuller R.C."/>
        </authorList>
    </citation>
    <scope>NUCLEOTIDE SEQUENCE [LARGE SCALE GENOMIC DNA]</scope>
    <source>
        <strain evidence="1">EspeVRDwgs_2016</strain>
        <tissue evidence="1">Muscle</tissue>
    </source>
</reference>
<organism evidence="1 2">
    <name type="scientific">Etheostoma spectabile</name>
    <name type="common">orangethroat darter</name>
    <dbReference type="NCBI Taxonomy" id="54343"/>
    <lineage>
        <taxon>Eukaryota</taxon>
        <taxon>Metazoa</taxon>
        <taxon>Chordata</taxon>
        <taxon>Craniata</taxon>
        <taxon>Vertebrata</taxon>
        <taxon>Euteleostomi</taxon>
        <taxon>Actinopterygii</taxon>
        <taxon>Neopterygii</taxon>
        <taxon>Teleostei</taxon>
        <taxon>Neoteleostei</taxon>
        <taxon>Acanthomorphata</taxon>
        <taxon>Eupercaria</taxon>
        <taxon>Perciformes</taxon>
        <taxon>Percoidei</taxon>
        <taxon>Percidae</taxon>
        <taxon>Etheostomatinae</taxon>
        <taxon>Etheostoma</taxon>
    </lineage>
</organism>
<comment type="caution">
    <text evidence="1">The sequence shown here is derived from an EMBL/GenBank/DDBJ whole genome shotgun (WGS) entry which is preliminary data.</text>
</comment>
<accession>A0A5J5CQY1</accession>
<evidence type="ECO:0000313" key="2">
    <source>
        <dbReference type="Proteomes" id="UP000327493"/>
    </source>
</evidence>
<dbReference type="Proteomes" id="UP000327493">
    <property type="component" value="Chromosome 16"/>
</dbReference>
<evidence type="ECO:0000313" key="1">
    <source>
        <dbReference type="EMBL" id="KAA8584512.1"/>
    </source>
</evidence>
<protein>
    <submittedName>
        <fullName evidence="1">Uncharacterized protein</fullName>
    </submittedName>
</protein>
<sequence>MQHKDRKSLPLYTNTQLPACFIRGSGKSFLPVVST</sequence>